<organism evidence="2 3">
    <name type="scientific">Zasmidium cellare</name>
    <name type="common">Wine cellar mold</name>
    <name type="synonym">Racodium cellare</name>
    <dbReference type="NCBI Taxonomy" id="395010"/>
    <lineage>
        <taxon>Eukaryota</taxon>
        <taxon>Fungi</taxon>
        <taxon>Dikarya</taxon>
        <taxon>Ascomycota</taxon>
        <taxon>Pezizomycotina</taxon>
        <taxon>Dothideomycetes</taxon>
        <taxon>Dothideomycetidae</taxon>
        <taxon>Mycosphaerellales</taxon>
        <taxon>Mycosphaerellaceae</taxon>
        <taxon>Zasmidium</taxon>
    </lineage>
</organism>
<proteinExistence type="predicted"/>
<sequence length="310" mass="34454">MLASKQLAAAFAAFSALTTSLAAPSLPRPYDIVPGLALPLRDTAEPPSTACTVQPQGHHDVYGVTVPVPHSDKQCFTAHSAISEYTAGFNQDWVCQPYGDWTILIFSSKTDAADNINEAFRRVYTGFTFQCADNHTVETSSLVARDLPAVCTLFEGEPDSYSVMIPTAYPSDRCNTSEAQLAPYIDDSTWNCLVYGTVTGFKFDAPDGVTGQINEQLTQLYPTWDLLCGEPPKKALEKTLTCIHSYNIWIGETYDPSDCDDFFQLLRASEFGLQRYSCKDDGEGMTFVWFQDTSKLVQSRLWKQAQEERH</sequence>
<dbReference type="EMBL" id="JAXOVC010000013">
    <property type="protein sequence ID" value="KAK4494877.1"/>
    <property type="molecule type" value="Genomic_DNA"/>
</dbReference>
<feature type="signal peptide" evidence="1">
    <location>
        <begin position="1"/>
        <end position="22"/>
    </location>
</feature>
<gene>
    <name evidence="2" type="ORF">PRZ48_014233</name>
</gene>
<reference evidence="2 3" key="1">
    <citation type="journal article" date="2023" name="G3 (Bethesda)">
        <title>A chromosome-level genome assembly of Zasmidium syzygii isolated from banana leaves.</title>
        <authorList>
            <person name="van Westerhoven A.C."/>
            <person name="Mehrabi R."/>
            <person name="Talebi R."/>
            <person name="Steentjes M.B.F."/>
            <person name="Corcolon B."/>
            <person name="Chong P.A."/>
            <person name="Kema G.H.J."/>
            <person name="Seidl M.F."/>
        </authorList>
    </citation>
    <scope>NUCLEOTIDE SEQUENCE [LARGE SCALE GENOMIC DNA]</scope>
    <source>
        <strain evidence="2 3">P124</strain>
    </source>
</reference>
<comment type="caution">
    <text evidence="2">The sequence shown here is derived from an EMBL/GenBank/DDBJ whole genome shotgun (WGS) entry which is preliminary data.</text>
</comment>
<evidence type="ECO:0000256" key="1">
    <source>
        <dbReference type="SAM" id="SignalP"/>
    </source>
</evidence>
<keyword evidence="3" id="KW-1185">Reference proteome</keyword>
<accession>A0ABR0E0C8</accession>
<dbReference type="Proteomes" id="UP001305779">
    <property type="component" value="Unassembled WGS sequence"/>
</dbReference>
<name>A0ABR0E0C8_ZASCE</name>
<protein>
    <submittedName>
        <fullName evidence="2">Uncharacterized protein</fullName>
    </submittedName>
</protein>
<evidence type="ECO:0000313" key="3">
    <source>
        <dbReference type="Proteomes" id="UP001305779"/>
    </source>
</evidence>
<feature type="chain" id="PRO_5046380276" evidence="1">
    <location>
        <begin position="23"/>
        <end position="310"/>
    </location>
</feature>
<keyword evidence="1" id="KW-0732">Signal</keyword>
<evidence type="ECO:0000313" key="2">
    <source>
        <dbReference type="EMBL" id="KAK4494877.1"/>
    </source>
</evidence>